<dbReference type="Pfam" id="PF00356">
    <property type="entry name" value="LacI"/>
    <property type="match status" value="1"/>
</dbReference>
<evidence type="ECO:0000256" key="2">
    <source>
        <dbReference type="ARBA" id="ARBA00023125"/>
    </source>
</evidence>
<dbReference type="CDD" id="cd01392">
    <property type="entry name" value="HTH_LacI"/>
    <property type="match status" value="1"/>
</dbReference>
<dbReference type="EMBL" id="SLWK01000009">
    <property type="protein sequence ID" value="TCO07259.1"/>
    <property type="molecule type" value="Genomic_DNA"/>
</dbReference>
<dbReference type="SUPFAM" id="SSF47413">
    <property type="entry name" value="lambda repressor-like DNA-binding domains"/>
    <property type="match status" value="1"/>
</dbReference>
<evidence type="ECO:0000256" key="1">
    <source>
        <dbReference type="ARBA" id="ARBA00023015"/>
    </source>
</evidence>
<organism evidence="5 6">
    <name type="scientific">Natronoflexus pectinivorans</name>
    <dbReference type="NCBI Taxonomy" id="682526"/>
    <lineage>
        <taxon>Bacteria</taxon>
        <taxon>Pseudomonadati</taxon>
        <taxon>Bacteroidota</taxon>
        <taxon>Bacteroidia</taxon>
        <taxon>Marinilabiliales</taxon>
        <taxon>Marinilabiliaceae</taxon>
        <taxon>Natronoflexus</taxon>
    </lineage>
</organism>
<dbReference type="PROSITE" id="PS00356">
    <property type="entry name" value="HTH_LACI_1"/>
    <property type="match status" value="1"/>
</dbReference>
<dbReference type="PROSITE" id="PS50932">
    <property type="entry name" value="HTH_LACI_2"/>
    <property type="match status" value="1"/>
</dbReference>
<comment type="caution">
    <text evidence="5">The sequence shown here is derived from an EMBL/GenBank/DDBJ whole genome shotgun (WGS) entry which is preliminary data.</text>
</comment>
<dbReference type="InterPro" id="IPR010982">
    <property type="entry name" value="Lambda_DNA-bd_dom_sf"/>
</dbReference>
<dbReference type="Proteomes" id="UP000295221">
    <property type="component" value="Unassembled WGS sequence"/>
</dbReference>
<proteinExistence type="predicted"/>
<dbReference type="OrthoDB" id="628703at2"/>
<keyword evidence="2" id="KW-0238">DNA-binding</keyword>
<evidence type="ECO:0000313" key="6">
    <source>
        <dbReference type="Proteomes" id="UP000295221"/>
    </source>
</evidence>
<protein>
    <submittedName>
        <fullName evidence="5">LacI family transcriptional regulator</fullName>
    </submittedName>
</protein>
<dbReference type="InterPro" id="IPR025997">
    <property type="entry name" value="SBP_2_dom"/>
</dbReference>
<keyword evidence="6" id="KW-1185">Reference proteome</keyword>
<dbReference type="SUPFAM" id="SSF53822">
    <property type="entry name" value="Periplasmic binding protein-like I"/>
    <property type="match status" value="1"/>
</dbReference>
<dbReference type="AlphaFoldDB" id="A0A4R2GGW9"/>
<dbReference type="PANTHER" id="PTHR30146">
    <property type="entry name" value="LACI-RELATED TRANSCRIPTIONAL REPRESSOR"/>
    <property type="match status" value="1"/>
</dbReference>
<keyword evidence="3" id="KW-0804">Transcription</keyword>
<dbReference type="SMART" id="SM00354">
    <property type="entry name" value="HTH_LACI"/>
    <property type="match status" value="1"/>
</dbReference>
<dbReference type="GO" id="GO:0003700">
    <property type="term" value="F:DNA-binding transcription factor activity"/>
    <property type="evidence" value="ECO:0007669"/>
    <property type="project" value="TreeGrafter"/>
</dbReference>
<dbReference type="RefSeq" id="WP_132434278.1">
    <property type="nucleotide sequence ID" value="NZ_SLWK01000009.1"/>
</dbReference>
<sequence>MKQVRIKDIAQKAGVSIGTVDRVLHNRGEVAADTRERVLTIAREMHYQPNIVAQALTTKKQYHLAALLPRGGNENVFWMAHPQGIEKAVKDLRPFYVDVRFFFFELHNEADFLAKTKEILEYNPEGVIFAPILKKESIQFCSELDNRNTPYIFIDTYIENANCISFIGEDAYQGGRVAASLIDYGLEPSKDILIVNIAKDLENTQHLNRRNQGFMSYFLDTGRNLGMKITVEIPSSDKETVKSRMDYILKSNPNIGAILVSSAKTHVIARYLEDQKLNNLILVGYELTRKNIDYLKRGLIRFLIGQKPTEQTEKAVKRMFEYLTTNQTVGKREFQPVEIVNVENVDLFQ</sequence>
<keyword evidence="1" id="KW-0805">Transcription regulation</keyword>
<name>A0A4R2GGW9_9BACT</name>
<dbReference type="GO" id="GO:0000976">
    <property type="term" value="F:transcription cis-regulatory region binding"/>
    <property type="evidence" value="ECO:0007669"/>
    <property type="project" value="TreeGrafter"/>
</dbReference>
<evidence type="ECO:0000259" key="4">
    <source>
        <dbReference type="PROSITE" id="PS50932"/>
    </source>
</evidence>
<dbReference type="Pfam" id="PF13407">
    <property type="entry name" value="Peripla_BP_4"/>
    <property type="match status" value="1"/>
</dbReference>
<feature type="domain" description="HTH lacI-type" evidence="4">
    <location>
        <begin position="4"/>
        <end position="58"/>
    </location>
</feature>
<dbReference type="Gene3D" id="3.40.50.2300">
    <property type="match status" value="2"/>
</dbReference>
<dbReference type="Gene3D" id="1.10.260.40">
    <property type="entry name" value="lambda repressor-like DNA-binding domains"/>
    <property type="match status" value="1"/>
</dbReference>
<dbReference type="InterPro" id="IPR000843">
    <property type="entry name" value="HTH_LacI"/>
</dbReference>
<accession>A0A4R2GGW9</accession>
<evidence type="ECO:0000313" key="5">
    <source>
        <dbReference type="EMBL" id="TCO07259.1"/>
    </source>
</evidence>
<evidence type="ECO:0000256" key="3">
    <source>
        <dbReference type="ARBA" id="ARBA00023163"/>
    </source>
</evidence>
<gene>
    <name evidence="5" type="ORF">EV194_10977</name>
</gene>
<dbReference type="InterPro" id="IPR028082">
    <property type="entry name" value="Peripla_BP_I"/>
</dbReference>
<reference evidence="5 6" key="1">
    <citation type="submission" date="2019-03" db="EMBL/GenBank/DDBJ databases">
        <title>Genomic Encyclopedia of Type Strains, Phase IV (KMG-IV): sequencing the most valuable type-strain genomes for metagenomic binning, comparative biology and taxonomic classification.</title>
        <authorList>
            <person name="Goeker M."/>
        </authorList>
    </citation>
    <scope>NUCLEOTIDE SEQUENCE [LARGE SCALE GENOMIC DNA]</scope>
    <source>
        <strain evidence="5 6">DSM 24179</strain>
    </source>
</reference>
<dbReference type="PANTHER" id="PTHR30146:SF144">
    <property type="entry name" value="LACI-FAMILY TRANSCRIPTION REGULATOR"/>
    <property type="match status" value="1"/>
</dbReference>